<keyword evidence="2 3" id="KW-0802">TPR repeat</keyword>
<evidence type="ECO:0000256" key="2">
    <source>
        <dbReference type="ARBA" id="ARBA00022803"/>
    </source>
</evidence>
<dbReference type="InterPro" id="IPR039226">
    <property type="entry name" value="Ski3/TTC37"/>
</dbReference>
<dbReference type="AlphaFoldDB" id="A0A0G4IUE1"/>
<dbReference type="EMBL" id="CDSF01000088">
    <property type="protein sequence ID" value="CEO98890.1"/>
    <property type="molecule type" value="Genomic_DNA"/>
</dbReference>
<dbReference type="PANTHER" id="PTHR15704">
    <property type="entry name" value="SUPERKILLER 3 PROTEIN-RELATED"/>
    <property type="match status" value="1"/>
</dbReference>
<dbReference type="GO" id="GO:0055087">
    <property type="term" value="C:Ski complex"/>
    <property type="evidence" value="ECO:0007669"/>
    <property type="project" value="InterPro"/>
</dbReference>
<dbReference type="Proteomes" id="UP000039324">
    <property type="component" value="Unassembled WGS sequence"/>
</dbReference>
<dbReference type="InterPro" id="IPR011990">
    <property type="entry name" value="TPR-like_helical_dom_sf"/>
</dbReference>
<keyword evidence="5" id="KW-1185">Reference proteome</keyword>
<dbReference type="SUPFAM" id="SSF48452">
    <property type="entry name" value="TPR-like"/>
    <property type="match status" value="2"/>
</dbReference>
<dbReference type="OrthoDB" id="421075at2759"/>
<dbReference type="PROSITE" id="PS50005">
    <property type="entry name" value="TPR"/>
    <property type="match status" value="1"/>
</dbReference>
<dbReference type="STRING" id="37360.A0A0G4IUE1"/>
<dbReference type="InterPro" id="IPR019734">
    <property type="entry name" value="TPR_rpt"/>
</dbReference>
<gene>
    <name evidence="4" type="ORF">PBRA_007004</name>
</gene>
<organism evidence="4 5">
    <name type="scientific">Plasmodiophora brassicae</name>
    <name type="common">Clubroot disease agent</name>
    <dbReference type="NCBI Taxonomy" id="37360"/>
    <lineage>
        <taxon>Eukaryota</taxon>
        <taxon>Sar</taxon>
        <taxon>Rhizaria</taxon>
        <taxon>Endomyxa</taxon>
        <taxon>Phytomyxea</taxon>
        <taxon>Plasmodiophorida</taxon>
        <taxon>Plasmodiophoridae</taxon>
        <taxon>Plasmodiophora</taxon>
    </lineage>
</organism>
<dbReference type="PANTHER" id="PTHR15704:SF7">
    <property type="entry name" value="SUPERKILLER COMPLEX PROTEIN 3"/>
    <property type="match status" value="1"/>
</dbReference>
<protein>
    <submittedName>
        <fullName evidence="4">Uncharacterized protein</fullName>
    </submittedName>
</protein>
<dbReference type="Pfam" id="PF13181">
    <property type="entry name" value="TPR_8"/>
    <property type="match status" value="1"/>
</dbReference>
<feature type="repeat" description="TPR" evidence="3">
    <location>
        <begin position="571"/>
        <end position="604"/>
    </location>
</feature>
<evidence type="ECO:0000256" key="3">
    <source>
        <dbReference type="PROSITE-ProRule" id="PRU00339"/>
    </source>
</evidence>
<sequence>MSSAKAAALALKDARKALDGKDADLALRHCRAGLRIDKSNVRLLLVAAQACLQLSPPRYADAWTALHRASEVEPDNIQVWGTMRNLLRGHLAEPTSWVCPMSLSDVMQRLLSLTVDDHATHRRLRRELAEHLDDQAAAYGADGKRLSLSIWADFADEDDHALRRVAQLHRELHRDDWEVRLPILDKIRDLKDVDPELMADRTRLYWSAVTSGGLAPTSVLGQFPDDSVDHVAIALMVHRLDATAVSAGKPACKYARLRPWDPTAWQALGAVMASCDVFDSPSLSEAERYALLHPSISTVRSDTAALVIAVEASERFAALHVETRPTRPTEARSRMRQAVQLLGTAPGPREWIDAVKTDLKVTSAALKSSEALRVLGPTSPRAQRLFVDALIEENRFDEVVAAVGSSQDEWARSAREFALFKTGTLTPTEALVNPGRCAEFHVRLGVQLGAQGLQTLMTAARLDPGWSRPWTQLGVYYQTFKRDDERARKCFRKALSLDATDTTAGRALCETLSPPDAEIVSVCQPFVSGQQPVQDTAWAYRALLGAHMRSSQWLDAVGDLQSLLKVSGSSYDLWSQLGFVYRRMGKLDSAAKALQRAIDLCPEDSARARYSLAEIRLYMGMPREAISLLSTGNPSSTAWGIMLARALLERARELIDSGAFAHGQDLLGRARSQLLDLKPSPLFTKFKLLGDIELLRKHRAAARRAYSRCAYLRPGQSSAWFDMGASSTSTIAQHCFRAAIRLDGASARAWSALAMTLPESQRVLRCHCLGRAISLSANSEMQSIAALIALQYGDVDKAVTSIASAQCIDPLCASLWSAYALVQRYTGASPSAVADSFLRSVEIMPTRSARVGLAESYLAVSQTSREGLFYLRKYVRYCCCVNSMF</sequence>
<dbReference type="GO" id="GO:0006401">
    <property type="term" value="P:RNA catabolic process"/>
    <property type="evidence" value="ECO:0007669"/>
    <property type="project" value="InterPro"/>
</dbReference>
<name>A0A0G4IUE1_PLABS</name>
<proteinExistence type="predicted"/>
<dbReference type="Pfam" id="PF13424">
    <property type="entry name" value="TPR_12"/>
    <property type="match status" value="1"/>
</dbReference>
<evidence type="ECO:0000256" key="1">
    <source>
        <dbReference type="ARBA" id="ARBA00022737"/>
    </source>
</evidence>
<evidence type="ECO:0000313" key="4">
    <source>
        <dbReference type="EMBL" id="CEO98890.1"/>
    </source>
</evidence>
<evidence type="ECO:0000313" key="5">
    <source>
        <dbReference type="Proteomes" id="UP000039324"/>
    </source>
</evidence>
<dbReference type="PROSITE" id="PS50293">
    <property type="entry name" value="TPR_REGION"/>
    <property type="match status" value="1"/>
</dbReference>
<accession>A0A0G4IUE1</accession>
<keyword evidence="1" id="KW-0677">Repeat</keyword>
<dbReference type="Gene3D" id="1.25.40.10">
    <property type="entry name" value="Tetratricopeptide repeat domain"/>
    <property type="match status" value="3"/>
</dbReference>
<reference evidence="4 5" key="1">
    <citation type="submission" date="2015-02" db="EMBL/GenBank/DDBJ databases">
        <authorList>
            <person name="Chooi Y.-H."/>
        </authorList>
    </citation>
    <scope>NUCLEOTIDE SEQUENCE [LARGE SCALE GENOMIC DNA]</scope>
    <source>
        <strain evidence="4">E3</strain>
    </source>
</reference>
<dbReference type="SMART" id="SM00028">
    <property type="entry name" value="TPR"/>
    <property type="match status" value="4"/>
</dbReference>